<organism evidence="2 3">
    <name type="scientific">Streptomyces pseudovenezuelae</name>
    <dbReference type="NCBI Taxonomy" id="67350"/>
    <lineage>
        <taxon>Bacteria</taxon>
        <taxon>Bacillati</taxon>
        <taxon>Actinomycetota</taxon>
        <taxon>Actinomycetes</taxon>
        <taxon>Kitasatosporales</taxon>
        <taxon>Streptomycetaceae</taxon>
        <taxon>Streptomyces</taxon>
        <taxon>Streptomyces aurantiacus group</taxon>
    </lineage>
</organism>
<comment type="caution">
    <text evidence="2">The sequence shown here is derived from an EMBL/GenBank/DDBJ whole genome shotgun (WGS) entry which is preliminary data.</text>
</comment>
<gene>
    <name evidence="2" type="ORF">M2283_009918</name>
</gene>
<accession>A0ABT6M210</accession>
<evidence type="ECO:0000256" key="1">
    <source>
        <dbReference type="SAM" id="MobiDB-lite"/>
    </source>
</evidence>
<evidence type="ECO:0000313" key="2">
    <source>
        <dbReference type="EMBL" id="MDH6222567.1"/>
    </source>
</evidence>
<protein>
    <recommendedName>
        <fullName evidence="4">Transposase</fullName>
    </recommendedName>
</protein>
<name>A0ABT6M210_9ACTN</name>
<proteinExistence type="predicted"/>
<sequence>HVTRSVADLKKLSGHSEQAHYTALPPITGQSQ</sequence>
<reference evidence="2 3" key="1">
    <citation type="submission" date="2023-04" db="EMBL/GenBank/DDBJ databases">
        <title>Forest soil microbial communities from Buena Vista Peninsula, Colon Province, Panama.</title>
        <authorList>
            <person name="Bouskill N."/>
        </authorList>
    </citation>
    <scope>NUCLEOTIDE SEQUENCE [LARGE SCALE GENOMIC DNA]</scope>
    <source>
        <strain evidence="2 3">GGS1</strain>
    </source>
</reference>
<feature type="region of interest" description="Disordered" evidence="1">
    <location>
        <begin position="1"/>
        <end position="32"/>
    </location>
</feature>
<evidence type="ECO:0008006" key="4">
    <source>
        <dbReference type="Google" id="ProtNLM"/>
    </source>
</evidence>
<evidence type="ECO:0000313" key="3">
    <source>
        <dbReference type="Proteomes" id="UP001160499"/>
    </source>
</evidence>
<keyword evidence="3" id="KW-1185">Reference proteome</keyword>
<feature type="non-terminal residue" evidence="2">
    <location>
        <position position="1"/>
    </location>
</feature>
<dbReference type="Proteomes" id="UP001160499">
    <property type="component" value="Unassembled WGS sequence"/>
</dbReference>
<dbReference type="EMBL" id="JARXVH010000036">
    <property type="protein sequence ID" value="MDH6222567.1"/>
    <property type="molecule type" value="Genomic_DNA"/>
</dbReference>